<feature type="region of interest" description="Disordered" evidence="1">
    <location>
        <begin position="48"/>
        <end position="97"/>
    </location>
</feature>
<name>A0A8S9R6S9_BRACR</name>
<dbReference type="GO" id="GO:0003735">
    <property type="term" value="F:structural constituent of ribosome"/>
    <property type="evidence" value="ECO:0007669"/>
    <property type="project" value="InterPro"/>
</dbReference>
<proteinExistence type="predicted"/>
<dbReference type="PANTHER" id="PTHR11229">
    <property type="entry name" value="50S RIBOSOMAL PROTEIN L3"/>
    <property type="match status" value="1"/>
</dbReference>
<reference evidence="2" key="1">
    <citation type="submission" date="2019-12" db="EMBL/GenBank/DDBJ databases">
        <title>Genome sequencing and annotation of Brassica cretica.</title>
        <authorList>
            <person name="Studholme D.J."/>
            <person name="Sarris P."/>
        </authorList>
    </citation>
    <scope>NUCLEOTIDE SEQUENCE</scope>
    <source>
        <strain evidence="2">PFS-109/04</strain>
        <tissue evidence="2">Leaf</tissue>
    </source>
</reference>
<dbReference type="GO" id="GO:0005762">
    <property type="term" value="C:mitochondrial large ribosomal subunit"/>
    <property type="evidence" value="ECO:0007669"/>
    <property type="project" value="TreeGrafter"/>
</dbReference>
<evidence type="ECO:0000313" key="3">
    <source>
        <dbReference type="Proteomes" id="UP000712600"/>
    </source>
</evidence>
<dbReference type="PANTHER" id="PTHR11229:SF8">
    <property type="entry name" value="LARGE RIBOSOMAL SUBUNIT PROTEIN UL3M"/>
    <property type="match status" value="1"/>
</dbReference>
<comment type="caution">
    <text evidence="2">The sequence shown here is derived from an EMBL/GenBank/DDBJ whole genome shotgun (WGS) entry which is preliminary data.</text>
</comment>
<protein>
    <submittedName>
        <fullName evidence="2">Uncharacterized protein</fullName>
    </submittedName>
</protein>
<dbReference type="Proteomes" id="UP000712600">
    <property type="component" value="Unassembled WGS sequence"/>
</dbReference>
<dbReference type="GO" id="GO:0006412">
    <property type="term" value="P:translation"/>
    <property type="evidence" value="ECO:0007669"/>
    <property type="project" value="InterPro"/>
</dbReference>
<dbReference type="SUPFAM" id="SSF50447">
    <property type="entry name" value="Translation proteins"/>
    <property type="match status" value="1"/>
</dbReference>
<sequence length="97" mass="10687">MMTRAAGPVRRDPLAVKSRPSSFSNKASSRIWGSSLLIMKRWKFKGAPASHGCSKAHQKGGSTCQRDDPGKVFKRQKMPGRMGAEEKTAKNVWGLQD</sequence>
<dbReference type="AlphaFoldDB" id="A0A8S9R6S9"/>
<feature type="region of interest" description="Disordered" evidence="1">
    <location>
        <begin position="1"/>
        <end position="27"/>
    </location>
</feature>
<dbReference type="InterPro" id="IPR009000">
    <property type="entry name" value="Transl_B-barrel_sf"/>
</dbReference>
<accession>A0A8S9R6S9</accession>
<organism evidence="2 3">
    <name type="scientific">Brassica cretica</name>
    <name type="common">Mustard</name>
    <dbReference type="NCBI Taxonomy" id="69181"/>
    <lineage>
        <taxon>Eukaryota</taxon>
        <taxon>Viridiplantae</taxon>
        <taxon>Streptophyta</taxon>
        <taxon>Embryophyta</taxon>
        <taxon>Tracheophyta</taxon>
        <taxon>Spermatophyta</taxon>
        <taxon>Magnoliopsida</taxon>
        <taxon>eudicotyledons</taxon>
        <taxon>Gunneridae</taxon>
        <taxon>Pentapetalae</taxon>
        <taxon>rosids</taxon>
        <taxon>malvids</taxon>
        <taxon>Brassicales</taxon>
        <taxon>Brassicaceae</taxon>
        <taxon>Brassiceae</taxon>
        <taxon>Brassica</taxon>
    </lineage>
</organism>
<dbReference type="InterPro" id="IPR019927">
    <property type="entry name" value="Ribosomal_uL3_bac/org-type"/>
</dbReference>
<dbReference type="Gene3D" id="2.40.30.10">
    <property type="entry name" value="Translation factors"/>
    <property type="match status" value="1"/>
</dbReference>
<evidence type="ECO:0000313" key="2">
    <source>
        <dbReference type="EMBL" id="KAF3559380.1"/>
    </source>
</evidence>
<evidence type="ECO:0000256" key="1">
    <source>
        <dbReference type="SAM" id="MobiDB-lite"/>
    </source>
</evidence>
<dbReference type="EMBL" id="QGKX02000996">
    <property type="protein sequence ID" value="KAF3559380.1"/>
    <property type="molecule type" value="Genomic_DNA"/>
</dbReference>
<gene>
    <name evidence="2" type="ORF">F2Q69_00018047</name>
</gene>